<protein>
    <submittedName>
        <fullName evidence="2">Uncharacterized protein</fullName>
    </submittedName>
</protein>
<dbReference type="Proteomes" id="UP000256862">
    <property type="component" value="Chromosome CO2235"/>
</dbReference>
<evidence type="ECO:0000313" key="2">
    <source>
        <dbReference type="EMBL" id="SPC14798.1"/>
    </source>
</evidence>
<evidence type="ECO:0000256" key="1">
    <source>
        <dbReference type="SAM" id="MobiDB-lite"/>
    </source>
</evidence>
<accession>A0A976BDF7</accession>
<reference evidence="2 3" key="1">
    <citation type="submission" date="2018-01" db="EMBL/GenBank/DDBJ databases">
        <authorList>
            <person name="Clerissi C."/>
        </authorList>
    </citation>
    <scope>NUCLEOTIDE SEQUENCE [LARGE SCALE GENOMIC DNA]</scope>
    <source>
        <strain evidence="2">Cupriavidus oxalaticus LMG 2235</strain>
    </source>
</reference>
<comment type="caution">
    <text evidence="2">The sequence shown here is derived from an EMBL/GenBank/DDBJ whole genome shotgun (WGS) entry which is preliminary data.</text>
</comment>
<evidence type="ECO:0000313" key="3">
    <source>
        <dbReference type="Proteomes" id="UP000256862"/>
    </source>
</evidence>
<name>A0A976BDF7_9BURK</name>
<sequence>MNEPRAGRGPCCRRQRGDAYGCAARRQYLRSRALAQNASLRSLGVIASEPSSLPLLACLLPSPASVRERGGGEGQRPHGVPSARNLRY</sequence>
<feature type="region of interest" description="Disordered" evidence="1">
    <location>
        <begin position="66"/>
        <end position="88"/>
    </location>
</feature>
<dbReference type="AlphaFoldDB" id="A0A976BDF7"/>
<organism evidence="2 3">
    <name type="scientific">Cupriavidus oxalaticus</name>
    <dbReference type="NCBI Taxonomy" id="96344"/>
    <lineage>
        <taxon>Bacteria</taxon>
        <taxon>Pseudomonadati</taxon>
        <taxon>Pseudomonadota</taxon>
        <taxon>Betaproteobacteria</taxon>
        <taxon>Burkholderiales</taxon>
        <taxon>Burkholderiaceae</taxon>
        <taxon>Cupriavidus</taxon>
    </lineage>
</organism>
<dbReference type="EMBL" id="OGUS01000124">
    <property type="protein sequence ID" value="SPC14798.1"/>
    <property type="molecule type" value="Genomic_DNA"/>
</dbReference>
<proteinExistence type="predicted"/>
<gene>
    <name evidence="2" type="ORF">CO2235_230001</name>
</gene>